<sequence length="41" mass="4219">MLFWAPFLAGIGLGGVTVALIAIGGVMRQRGTWATTMVAIA</sequence>
<gene>
    <name evidence="2" type="ORF">SAMN05444004_11925</name>
</gene>
<protein>
    <submittedName>
        <fullName evidence="2">Uncharacterized protein</fullName>
    </submittedName>
</protein>
<dbReference type="AlphaFoldDB" id="A0A1H3TRT6"/>
<keyword evidence="1" id="KW-1133">Transmembrane helix</keyword>
<keyword evidence="1" id="KW-0472">Membrane</keyword>
<feature type="transmembrane region" description="Helical" evidence="1">
    <location>
        <begin position="6"/>
        <end position="27"/>
    </location>
</feature>
<organism evidence="2 3">
    <name type="scientific">Jannaschia faecimaris</name>
    <dbReference type="NCBI Taxonomy" id="1244108"/>
    <lineage>
        <taxon>Bacteria</taxon>
        <taxon>Pseudomonadati</taxon>
        <taxon>Pseudomonadota</taxon>
        <taxon>Alphaproteobacteria</taxon>
        <taxon>Rhodobacterales</taxon>
        <taxon>Roseobacteraceae</taxon>
        <taxon>Jannaschia</taxon>
    </lineage>
</organism>
<evidence type="ECO:0000256" key="1">
    <source>
        <dbReference type="SAM" id="Phobius"/>
    </source>
</evidence>
<dbReference type="RefSeq" id="WP_280140315.1">
    <property type="nucleotide sequence ID" value="NZ_FNPX01000019.1"/>
</dbReference>
<name>A0A1H3TRT6_9RHOB</name>
<keyword evidence="3" id="KW-1185">Reference proteome</keyword>
<dbReference type="Proteomes" id="UP000198914">
    <property type="component" value="Unassembled WGS sequence"/>
</dbReference>
<reference evidence="3" key="1">
    <citation type="submission" date="2016-10" db="EMBL/GenBank/DDBJ databases">
        <authorList>
            <person name="Varghese N."/>
            <person name="Submissions S."/>
        </authorList>
    </citation>
    <scope>NUCLEOTIDE SEQUENCE [LARGE SCALE GENOMIC DNA]</scope>
    <source>
        <strain evidence="3">DSM 100420</strain>
    </source>
</reference>
<accession>A0A1H3TRT6</accession>
<dbReference type="EMBL" id="FNPX01000019">
    <property type="protein sequence ID" value="SDZ52608.1"/>
    <property type="molecule type" value="Genomic_DNA"/>
</dbReference>
<proteinExistence type="predicted"/>
<dbReference type="STRING" id="1244108.SAMN05444004_11925"/>
<evidence type="ECO:0000313" key="2">
    <source>
        <dbReference type="EMBL" id="SDZ52608.1"/>
    </source>
</evidence>
<keyword evidence="1" id="KW-0812">Transmembrane</keyword>
<evidence type="ECO:0000313" key="3">
    <source>
        <dbReference type="Proteomes" id="UP000198914"/>
    </source>
</evidence>